<feature type="transmembrane region" description="Helical" evidence="6">
    <location>
        <begin position="434"/>
        <end position="459"/>
    </location>
</feature>
<evidence type="ECO:0000256" key="3">
    <source>
        <dbReference type="ARBA" id="ARBA00022692"/>
    </source>
</evidence>
<keyword evidence="4 6" id="KW-1133">Transmembrane helix</keyword>
<feature type="transmembrane region" description="Helical" evidence="6">
    <location>
        <begin position="68"/>
        <end position="86"/>
    </location>
</feature>
<dbReference type="InterPro" id="IPR026036">
    <property type="entry name" value="PucC"/>
</dbReference>
<evidence type="ECO:0000313" key="8">
    <source>
        <dbReference type="Proteomes" id="UP000223759"/>
    </source>
</evidence>
<dbReference type="SUPFAM" id="SSF103473">
    <property type="entry name" value="MFS general substrate transporter"/>
    <property type="match status" value="1"/>
</dbReference>
<dbReference type="STRING" id="233100.SAMN05216526_1768"/>
<dbReference type="EMBL" id="FTPK01000003">
    <property type="protein sequence ID" value="SIT72937.1"/>
    <property type="molecule type" value="Genomic_DNA"/>
</dbReference>
<evidence type="ECO:0000256" key="1">
    <source>
        <dbReference type="ARBA" id="ARBA00004141"/>
    </source>
</evidence>
<name>A0A1R3W591_9GAMM</name>
<accession>A0A1R3W591</accession>
<feature type="transmembrane region" description="Helical" evidence="6">
    <location>
        <begin position="328"/>
        <end position="349"/>
    </location>
</feature>
<feature type="transmembrane region" description="Helical" evidence="6">
    <location>
        <begin position="143"/>
        <end position="167"/>
    </location>
</feature>
<reference evidence="7 8" key="1">
    <citation type="submission" date="2017-01" db="EMBL/GenBank/DDBJ databases">
        <authorList>
            <person name="Mah S.A."/>
            <person name="Swanson W.J."/>
            <person name="Moy G.W."/>
            <person name="Vacquier V.D."/>
        </authorList>
    </citation>
    <scope>NUCLEOTIDE SEQUENCE [LARGE SCALE GENOMIC DNA]</scope>
    <source>
        <strain evidence="7 8">M9</strain>
    </source>
</reference>
<dbReference type="CDD" id="cd06176">
    <property type="entry name" value="MFS_BCD_PucC-like"/>
    <property type="match status" value="1"/>
</dbReference>
<sequence length="480" mass="50987">MRSSRGSKAFMEILKRLGPVVLPFADAATRELPLARLLRLSMFQISVGMSMVMLTGTLNRVMVVEQGVSAWIVALMVSLPLVFAPFRALLGHRSDSHRSAFGWRRVPYLWMGTLLQFAGFAIMPFALLLLADGGVGPQFVGPMAAAASFLLVGAGLHTVQTAGLALATDLAAPEQRPRVVALLYVILLLGMVASSSLFGFLLIDFSAERLIQVLQGVAVATVAINLFALWKQEAINNVRAKARHIKGIPFMEAWRSFAQGSQIRRLLVVIGLGTAGFNMQDILLEPYGGEILGMSVAATTTLTALWAMGMLMAFSLAAVLLTRGADPYRIGGVGALLGVFAFVIVVLAVPMQSVLVFRIGTGLIGFGAGLFAVSTLLAMMSFARNEQSGIAVGAWGAVQATAAGAAIAIGGALRDIVTALGNRGLLMDSLSTPASGYLVVYYLEIILLLAALIAFLPLIRQGGPRHRTEERFGMPDFPNA</sequence>
<dbReference type="Pfam" id="PF03209">
    <property type="entry name" value="PUCC"/>
    <property type="match status" value="1"/>
</dbReference>
<feature type="transmembrane region" description="Helical" evidence="6">
    <location>
        <begin position="296"/>
        <end position="321"/>
    </location>
</feature>
<proteinExistence type="inferred from homology"/>
<gene>
    <name evidence="7" type="ORF">SAMN05216526_1768</name>
</gene>
<feature type="transmembrane region" description="Helical" evidence="6">
    <location>
        <begin position="107"/>
        <end position="131"/>
    </location>
</feature>
<keyword evidence="5 6" id="KW-0472">Membrane</keyword>
<dbReference type="OrthoDB" id="8558818at2"/>
<dbReference type="InterPro" id="IPR004896">
    <property type="entry name" value="PucC-rel"/>
</dbReference>
<feature type="transmembrane region" description="Helical" evidence="6">
    <location>
        <begin position="179"/>
        <end position="203"/>
    </location>
</feature>
<evidence type="ECO:0000256" key="2">
    <source>
        <dbReference type="ARBA" id="ARBA00008412"/>
    </source>
</evidence>
<dbReference type="InterPro" id="IPR036259">
    <property type="entry name" value="MFS_trans_sf"/>
</dbReference>
<evidence type="ECO:0000256" key="4">
    <source>
        <dbReference type="ARBA" id="ARBA00022989"/>
    </source>
</evidence>
<dbReference type="RefSeq" id="WP_076756155.1">
    <property type="nucleotide sequence ID" value="NZ_CP023018.1"/>
</dbReference>
<feature type="transmembrane region" description="Helical" evidence="6">
    <location>
        <begin position="209"/>
        <end position="230"/>
    </location>
</feature>
<dbReference type="AlphaFoldDB" id="A0A1R3W591"/>
<evidence type="ECO:0000256" key="6">
    <source>
        <dbReference type="SAM" id="Phobius"/>
    </source>
</evidence>
<dbReference type="PIRSF" id="PIRSF016565">
    <property type="entry name" value="PucC"/>
    <property type="match status" value="1"/>
</dbReference>
<comment type="similarity">
    <text evidence="2">Belongs to the PucC family.</text>
</comment>
<comment type="subcellular location">
    <subcellularLocation>
        <location evidence="1">Membrane</location>
        <topology evidence="1">Multi-pass membrane protein</topology>
    </subcellularLocation>
</comment>
<organism evidence="7 8">
    <name type="scientific">Ectothiorhodosinus mongolicus</name>
    <dbReference type="NCBI Taxonomy" id="233100"/>
    <lineage>
        <taxon>Bacteria</taxon>
        <taxon>Pseudomonadati</taxon>
        <taxon>Pseudomonadota</taxon>
        <taxon>Gammaproteobacteria</taxon>
        <taxon>Chromatiales</taxon>
        <taxon>Ectothiorhodospiraceae</taxon>
        <taxon>Ectothiorhodosinus</taxon>
    </lineage>
</organism>
<feature type="transmembrane region" description="Helical" evidence="6">
    <location>
        <begin position="37"/>
        <end position="56"/>
    </location>
</feature>
<keyword evidence="8" id="KW-1185">Reference proteome</keyword>
<evidence type="ECO:0000256" key="5">
    <source>
        <dbReference type="ARBA" id="ARBA00023136"/>
    </source>
</evidence>
<feature type="transmembrane region" description="Helical" evidence="6">
    <location>
        <begin position="266"/>
        <end position="284"/>
    </location>
</feature>
<keyword evidence="3 6" id="KW-0812">Transmembrane</keyword>
<dbReference type="Proteomes" id="UP000223759">
    <property type="component" value="Unassembled WGS sequence"/>
</dbReference>
<dbReference type="GO" id="GO:0016020">
    <property type="term" value="C:membrane"/>
    <property type="evidence" value="ECO:0007669"/>
    <property type="project" value="UniProtKB-SubCell"/>
</dbReference>
<evidence type="ECO:0000313" key="7">
    <source>
        <dbReference type="EMBL" id="SIT72937.1"/>
    </source>
</evidence>
<dbReference type="Gene3D" id="1.20.1250.20">
    <property type="entry name" value="MFS general substrate transporter like domains"/>
    <property type="match status" value="1"/>
</dbReference>
<feature type="transmembrane region" description="Helical" evidence="6">
    <location>
        <begin position="390"/>
        <end position="414"/>
    </location>
</feature>
<dbReference type="PANTHER" id="PTHR23538:SF1">
    <property type="entry name" value="44.5 KD BACTERIOCHLOROPHYLL SYNTHASE SUBUNIT"/>
    <property type="match status" value="1"/>
</dbReference>
<feature type="transmembrane region" description="Helical" evidence="6">
    <location>
        <begin position="355"/>
        <end position="378"/>
    </location>
</feature>
<protein>
    <submittedName>
        <fullName evidence="7">MFS transporter, BCD family, chlorophyll transporter</fullName>
    </submittedName>
</protein>
<dbReference type="PANTHER" id="PTHR23538">
    <property type="entry name" value="44.5 KD BACTERIOCHLOROPHYLL SYNTHASE SUBUNIT"/>
    <property type="match status" value="1"/>
</dbReference>